<dbReference type="NCBIfam" id="TIGR00738">
    <property type="entry name" value="rrf2_super"/>
    <property type="match status" value="1"/>
</dbReference>
<evidence type="ECO:0000313" key="3">
    <source>
        <dbReference type="Proteomes" id="UP000006201"/>
    </source>
</evidence>
<dbReference type="NCBIfam" id="TIGR02010">
    <property type="entry name" value="IscR"/>
    <property type="match status" value="1"/>
</dbReference>
<dbReference type="InterPro" id="IPR010242">
    <property type="entry name" value="TF_HTH_IscR"/>
</dbReference>
<protein>
    <submittedName>
        <fullName evidence="2">Transcriptional repressor of the iscRSUA operon</fullName>
    </submittedName>
</protein>
<dbReference type="PANTHER" id="PTHR33221">
    <property type="entry name" value="WINGED HELIX-TURN-HELIX TRANSCRIPTIONAL REGULATOR, RRF2 FAMILY"/>
    <property type="match status" value="1"/>
</dbReference>
<dbReference type="GO" id="GO:0003700">
    <property type="term" value="F:DNA-binding transcription factor activity"/>
    <property type="evidence" value="ECO:0007669"/>
    <property type="project" value="InterPro"/>
</dbReference>
<dbReference type="PROSITE" id="PS51197">
    <property type="entry name" value="HTH_RRF2_2"/>
    <property type="match status" value="1"/>
</dbReference>
<dbReference type="Proteomes" id="UP000006201">
    <property type="component" value="Unassembled WGS sequence"/>
</dbReference>
<dbReference type="AlphaFoldDB" id="A4C7H3"/>
<dbReference type="GO" id="GO:0003690">
    <property type="term" value="F:double-stranded DNA binding"/>
    <property type="evidence" value="ECO:0007669"/>
    <property type="project" value="InterPro"/>
</dbReference>
<dbReference type="PROSITE" id="PS01332">
    <property type="entry name" value="HTH_RRF2_1"/>
    <property type="match status" value="1"/>
</dbReference>
<dbReference type="OrthoDB" id="9808360at2"/>
<reference evidence="2 3" key="1">
    <citation type="submission" date="2006-02" db="EMBL/GenBank/DDBJ databases">
        <authorList>
            <person name="Moran M.A."/>
            <person name="Kjelleberg S."/>
            <person name="Egan S."/>
            <person name="Saunders N."/>
            <person name="Thomas T."/>
            <person name="Ferriera S."/>
            <person name="Johnson J."/>
            <person name="Kravitz S."/>
            <person name="Halpern A."/>
            <person name="Remington K."/>
            <person name="Beeson K."/>
            <person name="Tran B."/>
            <person name="Rogers Y.-H."/>
            <person name="Friedman R."/>
            <person name="Venter J.C."/>
        </authorList>
    </citation>
    <scope>NUCLEOTIDE SEQUENCE [LARGE SCALE GENOMIC DNA]</scope>
    <source>
        <strain evidence="2 3">D2</strain>
    </source>
</reference>
<dbReference type="FunFam" id="1.10.10.10:FF:000026">
    <property type="entry name" value="HTH-type transcriptional regulator IscR"/>
    <property type="match status" value="1"/>
</dbReference>
<proteinExistence type="predicted"/>
<dbReference type="PANTHER" id="PTHR33221:SF5">
    <property type="entry name" value="HTH-TYPE TRANSCRIPTIONAL REGULATOR ISCR"/>
    <property type="match status" value="1"/>
</dbReference>
<evidence type="ECO:0000256" key="1">
    <source>
        <dbReference type="ARBA" id="ARBA00023125"/>
    </source>
</evidence>
<comment type="caution">
    <text evidence="2">The sequence shown here is derived from an EMBL/GenBank/DDBJ whole genome shotgun (WGS) entry which is preliminary data.</text>
</comment>
<dbReference type="EMBL" id="AAOH01000002">
    <property type="protein sequence ID" value="EAR29927.1"/>
    <property type="molecule type" value="Genomic_DNA"/>
</dbReference>
<dbReference type="RefSeq" id="WP_009837800.1">
    <property type="nucleotide sequence ID" value="NZ_AAOH01000002.1"/>
</dbReference>
<dbReference type="STRING" id="87626.PTD2_13944"/>
<name>A4C7H3_9GAMM</name>
<dbReference type="InterPro" id="IPR036388">
    <property type="entry name" value="WH-like_DNA-bd_sf"/>
</dbReference>
<organism evidence="2 3">
    <name type="scientific">Pseudoalteromonas tunicata D2</name>
    <dbReference type="NCBI Taxonomy" id="87626"/>
    <lineage>
        <taxon>Bacteria</taxon>
        <taxon>Pseudomonadati</taxon>
        <taxon>Pseudomonadota</taxon>
        <taxon>Gammaproteobacteria</taxon>
        <taxon>Alteromonadales</taxon>
        <taxon>Pseudoalteromonadaceae</taxon>
        <taxon>Pseudoalteromonas</taxon>
    </lineage>
</organism>
<dbReference type="HOGENOM" id="CLU_107144_0_0_6"/>
<dbReference type="Pfam" id="PF02082">
    <property type="entry name" value="Rrf2"/>
    <property type="match status" value="1"/>
</dbReference>
<dbReference type="GO" id="GO:0005829">
    <property type="term" value="C:cytosol"/>
    <property type="evidence" value="ECO:0007669"/>
    <property type="project" value="TreeGrafter"/>
</dbReference>
<gene>
    <name evidence="2" type="ORF">PTD2_13944</name>
</gene>
<dbReference type="InterPro" id="IPR036390">
    <property type="entry name" value="WH_DNA-bd_sf"/>
</dbReference>
<keyword evidence="3" id="KW-1185">Reference proteome</keyword>
<dbReference type="Gene3D" id="1.10.10.10">
    <property type="entry name" value="Winged helix-like DNA-binding domain superfamily/Winged helix DNA-binding domain"/>
    <property type="match status" value="1"/>
</dbReference>
<dbReference type="InterPro" id="IPR000944">
    <property type="entry name" value="Tscrpt_reg_Rrf2"/>
</dbReference>
<dbReference type="InterPro" id="IPR030489">
    <property type="entry name" value="TR_Rrf2-type_CS"/>
</dbReference>
<evidence type="ECO:0000313" key="2">
    <source>
        <dbReference type="EMBL" id="EAR29927.1"/>
    </source>
</evidence>
<accession>A4C7H3</accession>
<dbReference type="eggNOG" id="COG1959">
    <property type="taxonomic scope" value="Bacteria"/>
</dbReference>
<keyword evidence="1" id="KW-0238">DNA-binding</keyword>
<dbReference type="SUPFAM" id="SSF46785">
    <property type="entry name" value="Winged helix' DNA-binding domain"/>
    <property type="match status" value="1"/>
</dbReference>
<sequence>MKLTSKGRYAVTALLDVALHTNVGPVCLAEISERQEISLSYLEQLFARLRKQGLVRSVRGPGGGYLLGKEASEISVGDVISAVDESVDATRCHGEGGCQKGVRCLTHSLWSDLSIRIEDFLNNITLAELVAKRDVQEVAIRQDKAVQHALQQLDNIQVSCQL</sequence>